<evidence type="ECO:0000313" key="3">
    <source>
        <dbReference type="EMBL" id="KYO19815.1"/>
    </source>
</evidence>
<evidence type="ECO:0000259" key="2">
    <source>
        <dbReference type="Pfam" id="PF22589"/>
    </source>
</evidence>
<comment type="caution">
    <text evidence="3">The sequence shown here is derived from an EMBL/GenBank/DDBJ whole genome shotgun (WGS) entry which is preliminary data.</text>
</comment>
<dbReference type="PhylomeDB" id="A0A151M5L5"/>
<sequence>MARDMITDTQQQDFLKEQFRREGQLWLRWYGRYCEPLLACRPPCHPPTPHHLRLPTLPAAPPAPPPAPRPPAPPEPPPLGPRIKEMKPVPPDVQALLYQGISHDGQGRWRYLRARAGLSPEDKYDEPITSSFDYGWQLGPTQISVHPVPKCRIDSFFRRNGAFALLDPRDVAL</sequence>
<dbReference type="PANTHER" id="PTHR35826:SF2">
    <property type="entry name" value="PROTEIN ATP6V1FNB"/>
    <property type="match status" value="1"/>
</dbReference>
<feature type="region of interest" description="Disordered" evidence="1">
    <location>
        <begin position="51"/>
        <end position="87"/>
    </location>
</feature>
<protein>
    <recommendedName>
        <fullName evidence="2">Sperm microtubule inner protein 1 C-terminal domain-containing protein</fullName>
    </recommendedName>
</protein>
<dbReference type="PANTHER" id="PTHR35826">
    <property type="entry name" value="PROTEIN ATP6V1FNB-LIKE"/>
    <property type="match status" value="1"/>
</dbReference>
<dbReference type="Pfam" id="PF22589">
    <property type="entry name" value="SPMIP1"/>
    <property type="match status" value="1"/>
</dbReference>
<feature type="compositionally biased region" description="Pro residues" evidence="1">
    <location>
        <begin position="58"/>
        <end position="80"/>
    </location>
</feature>
<reference evidence="3 4" key="1">
    <citation type="journal article" date="2012" name="Genome Biol.">
        <title>Sequencing three crocodilian genomes to illuminate the evolution of archosaurs and amniotes.</title>
        <authorList>
            <person name="St John J.A."/>
            <person name="Braun E.L."/>
            <person name="Isberg S.R."/>
            <person name="Miles L.G."/>
            <person name="Chong A.Y."/>
            <person name="Gongora J."/>
            <person name="Dalzell P."/>
            <person name="Moran C."/>
            <person name="Bed'hom B."/>
            <person name="Abzhanov A."/>
            <person name="Burgess S.C."/>
            <person name="Cooksey A.M."/>
            <person name="Castoe T.A."/>
            <person name="Crawford N.G."/>
            <person name="Densmore L.D."/>
            <person name="Drew J.C."/>
            <person name="Edwards S.V."/>
            <person name="Faircloth B.C."/>
            <person name="Fujita M.K."/>
            <person name="Greenwold M.J."/>
            <person name="Hoffmann F.G."/>
            <person name="Howard J.M."/>
            <person name="Iguchi T."/>
            <person name="Janes D.E."/>
            <person name="Khan S.Y."/>
            <person name="Kohno S."/>
            <person name="de Koning A.J."/>
            <person name="Lance S.L."/>
            <person name="McCarthy F.M."/>
            <person name="McCormack J.E."/>
            <person name="Merchant M.E."/>
            <person name="Peterson D.G."/>
            <person name="Pollock D.D."/>
            <person name="Pourmand N."/>
            <person name="Raney B.J."/>
            <person name="Roessler K.A."/>
            <person name="Sanford J.R."/>
            <person name="Sawyer R.H."/>
            <person name="Schmidt C.J."/>
            <person name="Triplett E.W."/>
            <person name="Tuberville T.D."/>
            <person name="Venegas-Anaya M."/>
            <person name="Howard J.T."/>
            <person name="Jarvis E.D."/>
            <person name="Guillette L.J.Jr."/>
            <person name="Glenn T.C."/>
            <person name="Green R.E."/>
            <person name="Ray D.A."/>
        </authorList>
    </citation>
    <scope>NUCLEOTIDE SEQUENCE [LARGE SCALE GENOMIC DNA]</scope>
    <source>
        <strain evidence="3">KSC_2009_1</strain>
    </source>
</reference>
<keyword evidence="4" id="KW-1185">Reference proteome</keyword>
<feature type="domain" description="Sperm microtubule inner protein 1 C-terminal" evidence="2">
    <location>
        <begin position="63"/>
        <end position="164"/>
    </location>
</feature>
<dbReference type="InterPro" id="IPR054323">
    <property type="entry name" value="SPMIP1_C"/>
</dbReference>
<dbReference type="AlphaFoldDB" id="A0A151M5L5"/>
<gene>
    <name evidence="3" type="ORF">Y1Q_0000370</name>
</gene>
<accession>A0A151M5L5</accession>
<evidence type="ECO:0000256" key="1">
    <source>
        <dbReference type="SAM" id="MobiDB-lite"/>
    </source>
</evidence>
<dbReference type="EMBL" id="AKHW03006529">
    <property type="protein sequence ID" value="KYO19815.1"/>
    <property type="molecule type" value="Genomic_DNA"/>
</dbReference>
<dbReference type="Proteomes" id="UP000050525">
    <property type="component" value="Unassembled WGS sequence"/>
</dbReference>
<organism evidence="3 4">
    <name type="scientific">Alligator mississippiensis</name>
    <name type="common">American alligator</name>
    <dbReference type="NCBI Taxonomy" id="8496"/>
    <lineage>
        <taxon>Eukaryota</taxon>
        <taxon>Metazoa</taxon>
        <taxon>Chordata</taxon>
        <taxon>Craniata</taxon>
        <taxon>Vertebrata</taxon>
        <taxon>Euteleostomi</taxon>
        <taxon>Archelosauria</taxon>
        <taxon>Archosauria</taxon>
        <taxon>Crocodylia</taxon>
        <taxon>Alligatoridae</taxon>
        <taxon>Alligatorinae</taxon>
        <taxon>Alligator</taxon>
    </lineage>
</organism>
<dbReference type="STRING" id="8496.A0A151M5L5"/>
<evidence type="ECO:0000313" key="4">
    <source>
        <dbReference type="Proteomes" id="UP000050525"/>
    </source>
</evidence>
<name>A0A151M5L5_ALLMI</name>
<proteinExistence type="predicted"/>
<dbReference type="eggNOG" id="ENOG502S53Z">
    <property type="taxonomic scope" value="Eukaryota"/>
</dbReference>